<organism evidence="1 2">
    <name type="scientific">Photobacterium sanguinicancri</name>
    <dbReference type="NCBI Taxonomy" id="875932"/>
    <lineage>
        <taxon>Bacteria</taxon>
        <taxon>Pseudomonadati</taxon>
        <taxon>Pseudomonadota</taxon>
        <taxon>Gammaproteobacteria</taxon>
        <taxon>Vibrionales</taxon>
        <taxon>Vibrionaceae</taxon>
        <taxon>Photobacterium</taxon>
    </lineage>
</organism>
<dbReference type="EMBL" id="NOIF01000413">
    <property type="protein sequence ID" value="OZS41326.1"/>
    <property type="molecule type" value="Genomic_DNA"/>
</dbReference>
<dbReference type="RefSeq" id="WP_141226329.1">
    <property type="nucleotide sequence ID" value="NZ_NOIF01000413.1"/>
</dbReference>
<sequence>MLLRIIGALNYFIFRLIPKSILLRVYKKRVNKNKLSDLNYKLEGKKIAILAPHPDDEYLAIESLETDKLEGAITYFQLTDGLSNFDFNKLGRLLRINETYEYLHSKGTLDHNIIRLKYDEHFRESEFDLIRTKFSNDVNIN</sequence>
<name>A0ABX4FR83_9GAMM</name>
<evidence type="ECO:0000313" key="2">
    <source>
        <dbReference type="Proteomes" id="UP000215999"/>
    </source>
</evidence>
<evidence type="ECO:0000313" key="1">
    <source>
        <dbReference type="EMBL" id="OZS41326.1"/>
    </source>
</evidence>
<protein>
    <recommendedName>
        <fullName evidence="3">N-acetylglucosaminylphosphatidylinositol deacetylase</fullName>
    </recommendedName>
</protein>
<feature type="non-terminal residue" evidence="1">
    <location>
        <position position="141"/>
    </location>
</feature>
<keyword evidence="2" id="KW-1185">Reference proteome</keyword>
<reference evidence="1 2" key="1">
    <citation type="journal article" date="2016" name="Antonie Van Leeuwenhoek">
        <title>Photobacterium sanguinicancri sp. nov. isolated from marine animals.</title>
        <authorList>
            <person name="Gomez-Gil B."/>
            <person name="Roque A."/>
            <person name="Rotllant G."/>
            <person name="Romalde J.L."/>
            <person name="Doce A."/>
            <person name="Eggermont M."/>
            <person name="Defoirdt T."/>
        </authorList>
    </citation>
    <scope>NUCLEOTIDE SEQUENCE [LARGE SCALE GENOMIC DNA]</scope>
    <source>
        <strain evidence="1 2">CAIM 1827</strain>
    </source>
</reference>
<evidence type="ECO:0008006" key="3">
    <source>
        <dbReference type="Google" id="ProtNLM"/>
    </source>
</evidence>
<dbReference type="Proteomes" id="UP000215999">
    <property type="component" value="Unassembled WGS sequence"/>
</dbReference>
<comment type="caution">
    <text evidence="1">The sequence shown here is derived from an EMBL/GenBank/DDBJ whole genome shotgun (WGS) entry which is preliminary data.</text>
</comment>
<proteinExistence type="predicted"/>
<gene>
    <name evidence="1" type="ORF">ASV53_24335</name>
</gene>
<accession>A0ABX4FR83</accession>